<evidence type="ECO:0000256" key="2">
    <source>
        <dbReference type="ARBA" id="ARBA00023034"/>
    </source>
</evidence>
<keyword evidence="4" id="KW-0472">Membrane</keyword>
<keyword evidence="3" id="KW-0446">Lipid-binding</keyword>
<evidence type="ECO:0000256" key="3">
    <source>
        <dbReference type="ARBA" id="ARBA00023121"/>
    </source>
</evidence>
<dbReference type="Pfam" id="PF05719">
    <property type="entry name" value="GPP34"/>
    <property type="match status" value="1"/>
</dbReference>
<accession>A0ABW4FQ55</accession>
<evidence type="ECO:0000313" key="6">
    <source>
        <dbReference type="Proteomes" id="UP001597145"/>
    </source>
</evidence>
<gene>
    <name evidence="5" type="ORF">ACFSCY_23240</name>
</gene>
<dbReference type="EMBL" id="JBHUCP010000018">
    <property type="protein sequence ID" value="MFD1532347.1"/>
    <property type="molecule type" value="Genomic_DNA"/>
</dbReference>
<dbReference type="InterPro" id="IPR008628">
    <property type="entry name" value="GPP34-like"/>
</dbReference>
<name>A0ABW4FQ55_9PSEU</name>
<dbReference type="RefSeq" id="WP_343986746.1">
    <property type="nucleotide sequence ID" value="NZ_BAAAJG010000027.1"/>
</dbReference>
<protein>
    <submittedName>
        <fullName evidence="5">GPP34 family phosphoprotein</fullName>
    </submittedName>
</protein>
<proteinExistence type="predicted"/>
<sequence>MILPSDSWESGRSPLLEKSAAKIFLILHDSFTGKPVVRLSAIKRAIMGAELADLIMARRIGMENDQIVLADEGRRGADHLSAFLVETIRGQPDAHTVPVWVATLADRVFDLLATLLVTEGIVRRESGLRLIGRSADRFPAQDLLAAVGPRLRLEHAMRSDDELELPLQVVAALIGSIGAAKVIDADGDRGAIRRRVEEITKALRLDLRDLIIGMEVAHASGELPPSLRLRTTDS</sequence>
<evidence type="ECO:0000313" key="5">
    <source>
        <dbReference type="EMBL" id="MFD1532347.1"/>
    </source>
</evidence>
<keyword evidence="2" id="KW-0333">Golgi apparatus</keyword>
<reference evidence="6" key="1">
    <citation type="journal article" date="2019" name="Int. J. Syst. Evol. Microbiol.">
        <title>The Global Catalogue of Microorganisms (GCM) 10K type strain sequencing project: providing services to taxonomists for standard genome sequencing and annotation.</title>
        <authorList>
            <consortium name="The Broad Institute Genomics Platform"/>
            <consortium name="The Broad Institute Genome Sequencing Center for Infectious Disease"/>
            <person name="Wu L."/>
            <person name="Ma J."/>
        </authorList>
    </citation>
    <scope>NUCLEOTIDE SEQUENCE [LARGE SCALE GENOMIC DNA]</scope>
    <source>
        <strain evidence="6">JCM 12165</strain>
    </source>
</reference>
<evidence type="ECO:0000256" key="1">
    <source>
        <dbReference type="ARBA" id="ARBA00004255"/>
    </source>
</evidence>
<dbReference type="Gene3D" id="1.10.3630.10">
    <property type="entry name" value="yeast vps74-n-term truncation variant domain like"/>
    <property type="match status" value="1"/>
</dbReference>
<dbReference type="Proteomes" id="UP001597145">
    <property type="component" value="Unassembled WGS sequence"/>
</dbReference>
<keyword evidence="6" id="KW-1185">Reference proteome</keyword>
<organism evidence="5 6">
    <name type="scientific">Pseudonocardia aurantiaca</name>
    <dbReference type="NCBI Taxonomy" id="75290"/>
    <lineage>
        <taxon>Bacteria</taxon>
        <taxon>Bacillati</taxon>
        <taxon>Actinomycetota</taxon>
        <taxon>Actinomycetes</taxon>
        <taxon>Pseudonocardiales</taxon>
        <taxon>Pseudonocardiaceae</taxon>
        <taxon>Pseudonocardia</taxon>
    </lineage>
</organism>
<evidence type="ECO:0000256" key="4">
    <source>
        <dbReference type="ARBA" id="ARBA00023136"/>
    </source>
</evidence>
<comment type="subcellular location">
    <subcellularLocation>
        <location evidence="1">Golgi apparatus membrane</location>
        <topology evidence="1">Peripheral membrane protein</topology>
        <orientation evidence="1">Cytoplasmic side</orientation>
    </subcellularLocation>
</comment>
<comment type="caution">
    <text evidence="5">The sequence shown here is derived from an EMBL/GenBank/DDBJ whole genome shotgun (WGS) entry which is preliminary data.</text>
</comment>
<dbReference type="InterPro" id="IPR038261">
    <property type="entry name" value="GPP34-like_sf"/>
</dbReference>